<evidence type="ECO:0000256" key="2">
    <source>
        <dbReference type="SAM" id="Phobius"/>
    </source>
</evidence>
<name>A0AAD5LR94_PYTIN</name>
<comment type="caution">
    <text evidence="3">The sequence shown here is derived from an EMBL/GenBank/DDBJ whole genome shotgun (WGS) entry which is preliminary data.</text>
</comment>
<keyword evidence="4" id="KW-1185">Reference proteome</keyword>
<dbReference type="Pfam" id="PF22978">
    <property type="entry name" value="HAD_Pex22"/>
    <property type="match status" value="1"/>
</dbReference>
<dbReference type="PANTHER" id="PTHR34126">
    <property type="entry name" value="PEROXISOME BIOGENESIS PROTEIN 22"/>
    <property type="match status" value="1"/>
</dbReference>
<dbReference type="AlphaFoldDB" id="A0AAD5LR94"/>
<evidence type="ECO:0000313" key="4">
    <source>
        <dbReference type="Proteomes" id="UP001209570"/>
    </source>
</evidence>
<sequence>MASETLENESLLGVLVVLFLVIVSTIYVFTQQQQQQQQHDQQRAGRPTASGLRSPVDAPHAPNAVVTSSLTESQLRLHRVLPSRYGARTVTVCLDALVQRSPIAWSSPQTPHILKELLAIADVYILCQTTSGDENDSAEMERLRDFIVDNLGNTDNKGRRLSPHRVLFCTTAIGKIAFVRQLEPQVHVDVNGTVVRELEKHVPRVVHVVAALATPSSDVMHHVTESFATYFELLSAG</sequence>
<dbReference type="GO" id="GO:0007031">
    <property type="term" value="P:peroxisome organization"/>
    <property type="evidence" value="ECO:0007669"/>
    <property type="project" value="InterPro"/>
</dbReference>
<feature type="transmembrane region" description="Helical" evidence="2">
    <location>
        <begin position="12"/>
        <end position="30"/>
    </location>
</feature>
<dbReference type="EMBL" id="JAKCXM010000019">
    <property type="protein sequence ID" value="KAJ0407654.1"/>
    <property type="molecule type" value="Genomic_DNA"/>
</dbReference>
<protein>
    <submittedName>
        <fullName evidence="3">Uncharacterized protein</fullName>
    </submittedName>
</protein>
<proteinExistence type="predicted"/>
<organism evidence="3 4">
    <name type="scientific">Pythium insidiosum</name>
    <name type="common">Pythiosis disease agent</name>
    <dbReference type="NCBI Taxonomy" id="114742"/>
    <lineage>
        <taxon>Eukaryota</taxon>
        <taxon>Sar</taxon>
        <taxon>Stramenopiles</taxon>
        <taxon>Oomycota</taxon>
        <taxon>Peronosporomycetes</taxon>
        <taxon>Pythiales</taxon>
        <taxon>Pythiaceae</taxon>
        <taxon>Pythium</taxon>
    </lineage>
</organism>
<evidence type="ECO:0000256" key="1">
    <source>
        <dbReference type="SAM" id="MobiDB-lite"/>
    </source>
</evidence>
<gene>
    <name evidence="3" type="ORF">P43SY_010195</name>
</gene>
<keyword evidence="2" id="KW-1133">Transmembrane helix</keyword>
<keyword evidence="2" id="KW-0812">Transmembrane</keyword>
<keyword evidence="2" id="KW-0472">Membrane</keyword>
<dbReference type="InterPro" id="IPR037485">
    <property type="entry name" value="PEX22"/>
</dbReference>
<dbReference type="Proteomes" id="UP001209570">
    <property type="component" value="Unassembled WGS sequence"/>
</dbReference>
<evidence type="ECO:0000313" key="3">
    <source>
        <dbReference type="EMBL" id="KAJ0407654.1"/>
    </source>
</evidence>
<dbReference type="PANTHER" id="PTHR34126:SF1">
    <property type="entry name" value="PEROXISOME BIOGENESIS PROTEIN 22"/>
    <property type="match status" value="1"/>
</dbReference>
<reference evidence="3" key="1">
    <citation type="submission" date="2021-12" db="EMBL/GenBank/DDBJ databases">
        <title>Prjna785345.</title>
        <authorList>
            <person name="Rujirawat T."/>
            <person name="Krajaejun T."/>
        </authorList>
    </citation>
    <scope>NUCLEOTIDE SEQUENCE</scope>
    <source>
        <strain evidence="3">Pi057C3</strain>
    </source>
</reference>
<accession>A0AAD5LR94</accession>
<feature type="region of interest" description="Disordered" evidence="1">
    <location>
        <begin position="37"/>
        <end position="62"/>
    </location>
</feature>